<evidence type="ECO:0008006" key="3">
    <source>
        <dbReference type="Google" id="ProtNLM"/>
    </source>
</evidence>
<organism evidence="2">
    <name type="scientific">Arundo donax</name>
    <name type="common">Giant reed</name>
    <name type="synonym">Donax arundinaceus</name>
    <dbReference type="NCBI Taxonomy" id="35708"/>
    <lineage>
        <taxon>Eukaryota</taxon>
        <taxon>Viridiplantae</taxon>
        <taxon>Streptophyta</taxon>
        <taxon>Embryophyta</taxon>
        <taxon>Tracheophyta</taxon>
        <taxon>Spermatophyta</taxon>
        <taxon>Magnoliopsida</taxon>
        <taxon>Liliopsida</taxon>
        <taxon>Poales</taxon>
        <taxon>Poaceae</taxon>
        <taxon>PACMAD clade</taxon>
        <taxon>Arundinoideae</taxon>
        <taxon>Arundineae</taxon>
        <taxon>Arundo</taxon>
    </lineage>
</organism>
<protein>
    <recommendedName>
        <fullName evidence="3">Secreted protein</fullName>
    </recommendedName>
</protein>
<evidence type="ECO:0000313" key="2">
    <source>
        <dbReference type="EMBL" id="JAD77001.1"/>
    </source>
</evidence>
<dbReference type="EMBL" id="GBRH01220894">
    <property type="protein sequence ID" value="JAD77001.1"/>
    <property type="molecule type" value="Transcribed_RNA"/>
</dbReference>
<feature type="signal peptide" evidence="1">
    <location>
        <begin position="1"/>
        <end position="22"/>
    </location>
</feature>
<dbReference type="AlphaFoldDB" id="A0A0A9CN46"/>
<name>A0A0A9CN46_ARUDO</name>
<reference evidence="2" key="2">
    <citation type="journal article" date="2015" name="Data Brief">
        <title>Shoot transcriptome of the giant reed, Arundo donax.</title>
        <authorList>
            <person name="Barrero R.A."/>
            <person name="Guerrero F.D."/>
            <person name="Moolhuijzen P."/>
            <person name="Goolsby J.A."/>
            <person name="Tidwell J."/>
            <person name="Bellgard S.E."/>
            <person name="Bellgard M.I."/>
        </authorList>
    </citation>
    <scope>NUCLEOTIDE SEQUENCE</scope>
    <source>
        <tissue evidence="2">Shoot tissue taken approximately 20 cm above the soil surface</tissue>
    </source>
</reference>
<feature type="chain" id="PRO_5002060858" description="Secreted protein" evidence="1">
    <location>
        <begin position="23"/>
        <end position="97"/>
    </location>
</feature>
<reference evidence="2" key="1">
    <citation type="submission" date="2014-09" db="EMBL/GenBank/DDBJ databases">
        <authorList>
            <person name="Magalhaes I.L.F."/>
            <person name="Oliveira U."/>
            <person name="Santos F.R."/>
            <person name="Vidigal T.H.D.A."/>
            <person name="Brescovit A.D."/>
            <person name="Santos A.J."/>
        </authorList>
    </citation>
    <scope>NUCLEOTIDE SEQUENCE</scope>
    <source>
        <tissue evidence="2">Shoot tissue taken approximately 20 cm above the soil surface</tissue>
    </source>
</reference>
<accession>A0A0A9CN46</accession>
<keyword evidence="1" id="KW-0732">Signal</keyword>
<proteinExistence type="predicted"/>
<evidence type="ECO:0000256" key="1">
    <source>
        <dbReference type="SAM" id="SignalP"/>
    </source>
</evidence>
<sequence>MALSRLCLLFIVWLAEFGQVQLRVATLEAEVTIFITFRWTQLHIGKIHTPLLQEVHELLKVLLRRPIMPAMRPHSLQNSILYNKSPCSRCGSSCKEA</sequence>